<dbReference type="SUPFAM" id="SSF51126">
    <property type="entry name" value="Pectin lyase-like"/>
    <property type="match status" value="1"/>
</dbReference>
<dbReference type="InterPro" id="IPR001119">
    <property type="entry name" value="SLH_dom"/>
</dbReference>
<feature type="domain" description="SLH" evidence="1">
    <location>
        <begin position="427"/>
        <end position="490"/>
    </location>
</feature>
<comment type="caution">
    <text evidence="2">The sequence shown here is derived from an EMBL/GenBank/DDBJ whole genome shotgun (WGS) entry which is preliminary data.</text>
</comment>
<dbReference type="InterPro" id="IPR051465">
    <property type="entry name" value="Cell_Envelope_Struct_Comp"/>
</dbReference>
<feature type="domain" description="SLH" evidence="1">
    <location>
        <begin position="303"/>
        <end position="366"/>
    </location>
</feature>
<dbReference type="Proteomes" id="UP000092382">
    <property type="component" value="Unassembled WGS sequence"/>
</dbReference>
<dbReference type="SMART" id="SM00710">
    <property type="entry name" value="PbH1"/>
    <property type="match status" value="4"/>
</dbReference>
<accession>A0A1B7VYA8</accession>
<feature type="domain" description="SLH" evidence="1">
    <location>
        <begin position="563"/>
        <end position="622"/>
    </location>
</feature>
<dbReference type="EMBL" id="LJOY01000019">
    <property type="protein sequence ID" value="OBQ25912.1"/>
    <property type="molecule type" value="Genomic_DNA"/>
</dbReference>
<dbReference type="Pfam" id="PF00395">
    <property type="entry name" value="SLH"/>
    <property type="match status" value="4"/>
</dbReference>
<dbReference type="PROSITE" id="PS51272">
    <property type="entry name" value="SLH"/>
    <property type="match status" value="6"/>
</dbReference>
<dbReference type="PATRIC" id="fig|1710894.3.peg.3221"/>
<dbReference type="InterPro" id="IPR011459">
    <property type="entry name" value="DUF1565"/>
</dbReference>
<dbReference type="AlphaFoldDB" id="A0A1B7VYA8"/>
<name>A0A1B7VYA8_APHFL</name>
<protein>
    <recommendedName>
        <fullName evidence="1">SLH domain-containing protein</fullName>
    </recommendedName>
</protein>
<dbReference type="InterPro" id="IPR006626">
    <property type="entry name" value="PbH1"/>
</dbReference>
<dbReference type="InterPro" id="IPR011050">
    <property type="entry name" value="Pectin_lyase_fold/virulence"/>
</dbReference>
<dbReference type="Pfam" id="PF07602">
    <property type="entry name" value="DUF1565"/>
    <property type="match status" value="1"/>
</dbReference>
<evidence type="ECO:0000259" key="1">
    <source>
        <dbReference type="PROSITE" id="PS51272"/>
    </source>
</evidence>
<organism evidence="2 3">
    <name type="scientific">Aphanizomenon flos-aquae LD13</name>
    <dbReference type="NCBI Taxonomy" id="1710894"/>
    <lineage>
        <taxon>Bacteria</taxon>
        <taxon>Bacillati</taxon>
        <taxon>Cyanobacteriota</taxon>
        <taxon>Cyanophyceae</taxon>
        <taxon>Nostocales</taxon>
        <taxon>Aphanizomenonaceae</taxon>
        <taxon>Aphanizomenon</taxon>
    </lineage>
</organism>
<feature type="domain" description="SLH" evidence="1">
    <location>
        <begin position="499"/>
        <end position="562"/>
    </location>
</feature>
<dbReference type="STRING" id="1803587.GCA_001593825_03682"/>
<proteinExistence type="predicted"/>
<reference evidence="2 3" key="1">
    <citation type="submission" date="2015-09" db="EMBL/GenBank/DDBJ databases">
        <title>Whole genome shotgun sequence assembly of Aphanizomenon flos-aquae UKL13.</title>
        <authorList>
            <person name="Driscoll C."/>
        </authorList>
    </citation>
    <scope>NUCLEOTIDE SEQUENCE [LARGE SCALE GENOMIC DNA]</scope>
    <source>
        <strain evidence="2">MDT13</strain>
    </source>
</reference>
<feature type="domain" description="SLH" evidence="1">
    <location>
        <begin position="367"/>
        <end position="426"/>
    </location>
</feature>
<evidence type="ECO:0000313" key="2">
    <source>
        <dbReference type="EMBL" id="OBQ25912.1"/>
    </source>
</evidence>
<sequence>MVNSRLVATLYVNPVTGKDTNNGSRPAPFKSMTCALKKAKTSTIIQLAKGTYSTANGEIFPLVISPGVLVVGNEANKGEEIIISGSGEYQSPSFGAQNITLLLLGDASLLGVTVINPATKGTGLWIESSIPTVANSTFKNCTREGIFTTGNAKPGIVDNLFINNKTGGLVIAKNSKGEVLRNVFENNPLGIAVSDFAAPLIANNRLSANGTAIALSRGAKPVLRRNLIAGNTQGGLSIAGNAIPDLGSPQDPADNIFREQGKFDLQNVTDQKITSVGNQLSITQVIGAIDLLAATADTPSQTGISSRFADLEGHWAAAFVEALVSKGFIGGFPDGTFQPATPITRAQYAALMTKTFELPESKQLDQFKDVKSDFWAAKAIASTADRGFLKGFPDGTFRPSNNITKIQALVSIVNGLNLSGGNPNVLMVYRDRAQIPSYATNATTVATQKLLVVNYPQVDQLEPLREITRAEVAVLIYQALVATGLENPLPSAYIVKPETEIPSFSDIVGHWAEPFIRALVSMNLTQGFADGTYQPDQVMSRAQYTALIAAAFNPPAKRPSPEFTDIAKDFWAANAIEIAARGGFVGGFSDRTFRPTQNVQRLQVIVSLVNGLGLAVTELPATAPRHQKTLTYIDEDKIPEYARTAVTIATQQRIIVNYPDPNLLAPTREATRAEVAAMVYQALVASQRTKVINSPYVILHISN</sequence>
<dbReference type="Gene3D" id="2.160.20.10">
    <property type="entry name" value="Single-stranded right-handed beta-helix, Pectin lyase-like"/>
    <property type="match status" value="1"/>
</dbReference>
<evidence type="ECO:0000313" key="3">
    <source>
        <dbReference type="Proteomes" id="UP000092382"/>
    </source>
</evidence>
<dbReference type="PANTHER" id="PTHR43308:SF5">
    <property type="entry name" value="S-LAYER PROTEIN _ PEPTIDOGLYCAN ENDO-BETA-N-ACETYLGLUCOSAMINIDASE"/>
    <property type="match status" value="1"/>
</dbReference>
<gene>
    <name evidence="2" type="ORF">AN481_07770</name>
</gene>
<feature type="domain" description="SLH" evidence="1">
    <location>
        <begin position="629"/>
        <end position="693"/>
    </location>
</feature>
<dbReference type="PANTHER" id="PTHR43308">
    <property type="entry name" value="OUTER MEMBRANE PROTEIN ALPHA-RELATED"/>
    <property type="match status" value="1"/>
</dbReference>
<dbReference type="InterPro" id="IPR012334">
    <property type="entry name" value="Pectin_lyas_fold"/>
</dbReference>